<feature type="region of interest" description="Disordered" evidence="1">
    <location>
        <begin position="131"/>
        <end position="150"/>
    </location>
</feature>
<keyword evidence="3" id="KW-1185">Reference proteome</keyword>
<dbReference type="EMBL" id="CP058604">
    <property type="protein sequence ID" value="QLG70089.1"/>
    <property type="molecule type" value="Genomic_DNA"/>
</dbReference>
<evidence type="ECO:0000313" key="3">
    <source>
        <dbReference type="Proteomes" id="UP000509704"/>
    </source>
</evidence>
<dbReference type="GeneID" id="59233725"/>
<reference evidence="2 3" key="1">
    <citation type="submission" date="2020-07" db="EMBL/GenBank/DDBJ databases">
        <title>The yeast mating-type switching endonuclease HO is a domesticated member of an unorthodox homing genetic element family.</title>
        <authorList>
            <person name="Coughlan A.Y."/>
            <person name="Lombardi L."/>
            <person name="Braun-Galleani S."/>
            <person name="Martos A.R."/>
            <person name="Galeote V."/>
            <person name="Bigey F."/>
            <person name="Dequin S."/>
            <person name="Byrne K.P."/>
            <person name="Wolfe K.H."/>
        </authorList>
    </citation>
    <scope>NUCLEOTIDE SEQUENCE [LARGE SCALE GENOMIC DNA]</scope>
    <source>
        <strain evidence="2 3">NRRL Y-6702</strain>
    </source>
</reference>
<gene>
    <name evidence="2" type="ORF">HG535_0A00290</name>
</gene>
<dbReference type="OrthoDB" id="4096201at2759"/>
<dbReference type="KEGG" id="zmk:HG535_0A00290"/>
<proteinExistence type="predicted"/>
<organism evidence="2 3">
    <name type="scientific">Zygotorulaspora mrakii</name>
    <name type="common">Zygosaccharomyces mrakii</name>
    <dbReference type="NCBI Taxonomy" id="42260"/>
    <lineage>
        <taxon>Eukaryota</taxon>
        <taxon>Fungi</taxon>
        <taxon>Dikarya</taxon>
        <taxon>Ascomycota</taxon>
        <taxon>Saccharomycotina</taxon>
        <taxon>Saccharomycetes</taxon>
        <taxon>Saccharomycetales</taxon>
        <taxon>Saccharomycetaceae</taxon>
        <taxon>Zygotorulaspora</taxon>
    </lineage>
</organism>
<accession>A0A7H9AWE5</accession>
<dbReference type="AlphaFoldDB" id="A0A7H9AWE5"/>
<protein>
    <submittedName>
        <fullName evidence="2">Uncharacterized protein</fullName>
    </submittedName>
</protein>
<sequence>MEISSKRAYAALGNSDIHEGGLKRRALILDNSVPLQNFDAPRGPFSGVSFQLKDGRSLNSFDSKNRSDSDLDAKSGFSSQEDHSYAHGFSSGLLNPKLVEAVSRYSDSEVDKNNNYCNSSIRLGQDRCLEDNNQRRKSSARPDSFSSSYSRRSQVTKMDLCARERCFDYIVQSIDEVWARYCDTTSCAEAKVYGNLPSQRAAKLQKCNQNNPTVAHFPQSHKPLNITDRDTESDSDSEISIDGLNQNCEDDEEENSGYKSEATNITEYETDNGESRTVSNLPDSVKLQSLKFRLKNAKNDMEQVYDSTEMQDSCSFWRRWDMIKYGAVEMMEEDDDDEIIENVIEELEQGRCYFTN</sequence>
<feature type="compositionally biased region" description="Basic and acidic residues" evidence="1">
    <location>
        <begin position="63"/>
        <end position="73"/>
    </location>
</feature>
<evidence type="ECO:0000313" key="2">
    <source>
        <dbReference type="EMBL" id="QLG70089.1"/>
    </source>
</evidence>
<evidence type="ECO:0000256" key="1">
    <source>
        <dbReference type="SAM" id="MobiDB-lite"/>
    </source>
</evidence>
<name>A0A7H9AWE5_ZYGMR</name>
<feature type="region of interest" description="Disordered" evidence="1">
    <location>
        <begin position="59"/>
        <end position="79"/>
    </location>
</feature>
<feature type="compositionally biased region" description="Low complexity" evidence="1">
    <location>
        <begin position="141"/>
        <end position="150"/>
    </location>
</feature>
<feature type="region of interest" description="Disordered" evidence="1">
    <location>
        <begin position="219"/>
        <end position="240"/>
    </location>
</feature>
<dbReference type="RefSeq" id="XP_037141817.1">
    <property type="nucleotide sequence ID" value="XM_037285922.1"/>
</dbReference>
<dbReference type="Proteomes" id="UP000509704">
    <property type="component" value="Chromosome 1"/>
</dbReference>